<proteinExistence type="predicted"/>
<dbReference type="RefSeq" id="XP_002582273.1">
    <property type="nucleotide sequence ID" value="XM_002582227.1"/>
</dbReference>
<evidence type="ECO:0000313" key="3">
    <source>
        <dbReference type="EMBL" id="EEP82181.1"/>
    </source>
</evidence>
<feature type="compositionally biased region" description="Low complexity" evidence="1">
    <location>
        <begin position="357"/>
        <end position="372"/>
    </location>
</feature>
<dbReference type="STRING" id="336963.C4JXZ5"/>
<dbReference type="Gene3D" id="1.20.58.160">
    <property type="match status" value="1"/>
</dbReference>
<accession>C4JXZ5</accession>
<dbReference type="AlphaFoldDB" id="C4JXZ5"/>
<dbReference type="InterPro" id="IPR004152">
    <property type="entry name" value="GAT_dom"/>
</dbReference>
<feature type="compositionally biased region" description="Basic and acidic residues" evidence="1">
    <location>
        <begin position="435"/>
        <end position="448"/>
    </location>
</feature>
<dbReference type="VEuPathDB" id="FungiDB:UREG_07046"/>
<dbReference type="eggNOG" id="ENOG502S1ZS">
    <property type="taxonomic scope" value="Eukaryota"/>
</dbReference>
<dbReference type="OrthoDB" id="5393057at2759"/>
<dbReference type="PROSITE" id="PS50909">
    <property type="entry name" value="GAT"/>
    <property type="match status" value="1"/>
</dbReference>
<gene>
    <name evidence="3" type="ORF">UREG_07046</name>
</gene>
<reference evidence="4" key="1">
    <citation type="journal article" date="2009" name="Genome Res.">
        <title>Comparative genomic analyses of the human fungal pathogens Coccidioides and their relatives.</title>
        <authorList>
            <person name="Sharpton T.J."/>
            <person name="Stajich J.E."/>
            <person name="Rounsley S.D."/>
            <person name="Gardner M.J."/>
            <person name="Wortman J.R."/>
            <person name="Jordar V.S."/>
            <person name="Maiti R."/>
            <person name="Kodira C.D."/>
            <person name="Neafsey D.E."/>
            <person name="Zeng Q."/>
            <person name="Hung C.-Y."/>
            <person name="McMahan C."/>
            <person name="Muszewska A."/>
            <person name="Grynberg M."/>
            <person name="Mandel M.A."/>
            <person name="Kellner E.M."/>
            <person name="Barker B.M."/>
            <person name="Galgiani J.N."/>
            <person name="Orbach M.J."/>
            <person name="Kirkland T.N."/>
            <person name="Cole G.T."/>
            <person name="Henn M.R."/>
            <person name="Birren B.W."/>
            <person name="Taylor J.W."/>
        </authorList>
    </citation>
    <scope>NUCLEOTIDE SEQUENCE [LARGE SCALE GENOMIC DNA]</scope>
    <source>
        <strain evidence="4">UAMH 1704</strain>
    </source>
</reference>
<dbReference type="CDD" id="cd21383">
    <property type="entry name" value="GAT_GGA_Tom1-like"/>
    <property type="match status" value="1"/>
</dbReference>
<dbReference type="SUPFAM" id="SSF89009">
    <property type="entry name" value="GAT-like domain"/>
    <property type="match status" value="1"/>
</dbReference>
<dbReference type="InParanoid" id="C4JXZ5"/>
<protein>
    <recommendedName>
        <fullName evidence="2">GAT domain-containing protein</fullName>
    </recommendedName>
</protein>
<dbReference type="SUPFAM" id="SSF48464">
    <property type="entry name" value="ENTH/VHS domain"/>
    <property type="match status" value="1"/>
</dbReference>
<feature type="compositionally biased region" description="Polar residues" evidence="1">
    <location>
        <begin position="291"/>
        <end position="306"/>
    </location>
</feature>
<dbReference type="InterPro" id="IPR008942">
    <property type="entry name" value="ENTH_VHS"/>
</dbReference>
<keyword evidence="4" id="KW-1185">Reference proteome</keyword>
<dbReference type="OMA" id="MMTLIET"/>
<evidence type="ECO:0000259" key="2">
    <source>
        <dbReference type="PROSITE" id="PS50909"/>
    </source>
</evidence>
<feature type="region of interest" description="Disordered" evidence="1">
    <location>
        <begin position="285"/>
        <end position="402"/>
    </location>
</feature>
<dbReference type="GO" id="GO:0043130">
    <property type="term" value="F:ubiquitin binding"/>
    <property type="evidence" value="ECO:0007669"/>
    <property type="project" value="InterPro"/>
</dbReference>
<organism evidence="3 4">
    <name type="scientific">Uncinocarpus reesii (strain UAMH 1704)</name>
    <dbReference type="NCBI Taxonomy" id="336963"/>
    <lineage>
        <taxon>Eukaryota</taxon>
        <taxon>Fungi</taxon>
        <taxon>Dikarya</taxon>
        <taxon>Ascomycota</taxon>
        <taxon>Pezizomycotina</taxon>
        <taxon>Eurotiomycetes</taxon>
        <taxon>Eurotiomycetidae</taxon>
        <taxon>Onygenales</taxon>
        <taxon>Onygenaceae</taxon>
        <taxon>Uncinocarpus</taxon>
    </lineage>
</organism>
<dbReference type="Gene3D" id="1.25.40.90">
    <property type="match status" value="1"/>
</dbReference>
<name>C4JXZ5_UNCRE</name>
<dbReference type="InterPro" id="IPR038425">
    <property type="entry name" value="GAT_sf"/>
</dbReference>
<dbReference type="EMBL" id="CH476619">
    <property type="protein sequence ID" value="EEP82181.1"/>
    <property type="molecule type" value="Genomic_DNA"/>
</dbReference>
<sequence length="499" mass="55195">MKRLVGTLKRTKGIGAQLHRSNGASYPQESLENSVVTEIGDEFLHLPAIVEAAESTPAAARAAAHQIYKYLSKPNGYPEHQQYNAIMLIRILSDNPGPTFTRHIDARFVSSLKILLRDGQEVSVQQILRETLEFLATTKARDTNLSEVNNMWQKEKDKFVKMFGVHPLQGPAHAMYPGYRQDFFSRNQRSKGLPSQEELAGRISEAATSAKLLLQMVASTSSSEFFENDMLKEFASRCQRASRSLQNYMEATDPAPDEETMMTLIETNDKISVALSRYQRAHLNARKTVKASESQTQLPQTPQGQSQDDRPVSPLEEPTPVRRSRPHVPILSIPRKALKKFQHQPFTQEPAQPPPTTTTVHTATTTTTTTTAHDLSPIDPAPPSVPGPRSQHGDASSSQGFQYRPGEFQVENPFADKFSTTHDRPQDAYSTNRSSSDDARREREDRDVSPTQAIGVATSGGAAPGMSSTYYPGGHDALFDSDFSLPPLHRNDGAGNTKV</sequence>
<evidence type="ECO:0000313" key="4">
    <source>
        <dbReference type="Proteomes" id="UP000002058"/>
    </source>
</evidence>
<feature type="region of interest" description="Disordered" evidence="1">
    <location>
        <begin position="417"/>
        <end position="499"/>
    </location>
</feature>
<feature type="domain" description="GAT" evidence="2">
    <location>
        <begin position="194"/>
        <end position="283"/>
    </location>
</feature>
<evidence type="ECO:0000256" key="1">
    <source>
        <dbReference type="SAM" id="MobiDB-lite"/>
    </source>
</evidence>
<dbReference type="Pfam" id="PF03127">
    <property type="entry name" value="GAT"/>
    <property type="match status" value="1"/>
</dbReference>
<dbReference type="Proteomes" id="UP000002058">
    <property type="component" value="Unassembled WGS sequence"/>
</dbReference>
<dbReference type="GO" id="GO:0035091">
    <property type="term" value="F:phosphatidylinositol binding"/>
    <property type="evidence" value="ECO:0007669"/>
    <property type="project" value="InterPro"/>
</dbReference>
<dbReference type="KEGG" id="ure:UREG_07046"/>
<dbReference type="GeneID" id="8440622"/>
<dbReference type="HOGENOM" id="CLU_031989_0_1_1"/>